<organism evidence="1 2">
    <name type="scientific">Rossellomorea pakistanensis</name>
    <dbReference type="NCBI Taxonomy" id="992288"/>
    <lineage>
        <taxon>Bacteria</taxon>
        <taxon>Bacillati</taxon>
        <taxon>Bacillota</taxon>
        <taxon>Bacilli</taxon>
        <taxon>Bacillales</taxon>
        <taxon>Bacillaceae</taxon>
        <taxon>Rossellomorea</taxon>
    </lineage>
</organism>
<keyword evidence="2" id="KW-1185">Reference proteome</keyword>
<comment type="caution">
    <text evidence="1">The sequence shown here is derived from an EMBL/GenBank/DDBJ whole genome shotgun (WGS) entry which is preliminary data.</text>
</comment>
<gene>
    <name evidence="1" type="ORF">JOC86_002577</name>
</gene>
<sequence>MKTKFIIIIILFLSLLTLTSCVSSEGEKFIEQSETQEQAKKMVEEELLEYGLPIEINGNVFYKHAGKKRLENRIAVDYKTLNKPEFYGRAFVEVDIENNPRTLQKVIDKGIIEEAGYDLYNTALVHVFPLAYESSLKKTKQMNRYFPKLEFVGHSDMENKLKIYVKLKLDKGQFMQKSLLKDLIRDYSKNNFNQPNEEEAKKLIDKYMILAVDPNGGTKILPEINLEYAYSGNFSNKQMDKLLDELLLINGLPYGIYSITVNADGFLEEESKTYNQDAFGNKYPQFVGYLKIDKENKLKSVIKYFQN</sequence>
<dbReference type="Proteomes" id="UP001646157">
    <property type="component" value="Unassembled WGS sequence"/>
</dbReference>
<evidence type="ECO:0000313" key="2">
    <source>
        <dbReference type="Proteomes" id="UP001646157"/>
    </source>
</evidence>
<accession>A0ABS2NDV6</accession>
<name>A0ABS2NDV6_9BACI</name>
<proteinExistence type="predicted"/>
<reference evidence="1 2" key="1">
    <citation type="submission" date="2021-01" db="EMBL/GenBank/DDBJ databases">
        <title>Genomic Encyclopedia of Type Strains, Phase IV (KMG-IV): sequencing the most valuable type-strain genomes for metagenomic binning, comparative biology and taxonomic classification.</title>
        <authorList>
            <person name="Goeker M."/>
        </authorList>
    </citation>
    <scope>NUCLEOTIDE SEQUENCE [LARGE SCALE GENOMIC DNA]</scope>
    <source>
        <strain evidence="1 2">DSM 24834</strain>
    </source>
</reference>
<dbReference type="PROSITE" id="PS51257">
    <property type="entry name" value="PROKAR_LIPOPROTEIN"/>
    <property type="match status" value="1"/>
</dbReference>
<dbReference type="RefSeq" id="WP_205173081.1">
    <property type="nucleotide sequence ID" value="NZ_JAFBDZ010000002.1"/>
</dbReference>
<evidence type="ECO:0000313" key="1">
    <source>
        <dbReference type="EMBL" id="MBM7586035.1"/>
    </source>
</evidence>
<protein>
    <submittedName>
        <fullName evidence="1">Copper chaperone CopZ</fullName>
    </submittedName>
</protein>
<dbReference type="EMBL" id="JAFBDZ010000002">
    <property type="protein sequence ID" value="MBM7586035.1"/>
    <property type="molecule type" value="Genomic_DNA"/>
</dbReference>